<gene>
    <name evidence="1" type="ORF">CYMTET_39244</name>
</gene>
<protein>
    <submittedName>
        <fullName evidence="1">Uncharacterized protein</fullName>
    </submittedName>
</protein>
<dbReference type="Proteomes" id="UP001190700">
    <property type="component" value="Unassembled WGS sequence"/>
</dbReference>
<evidence type="ECO:0000313" key="2">
    <source>
        <dbReference type="Proteomes" id="UP001190700"/>
    </source>
</evidence>
<keyword evidence="2" id="KW-1185">Reference proteome</keyword>
<reference evidence="1 2" key="1">
    <citation type="journal article" date="2015" name="Genome Biol. Evol.">
        <title>Comparative Genomics of a Bacterivorous Green Alga Reveals Evolutionary Causalities and Consequences of Phago-Mixotrophic Mode of Nutrition.</title>
        <authorList>
            <person name="Burns J.A."/>
            <person name="Paasch A."/>
            <person name="Narechania A."/>
            <person name="Kim E."/>
        </authorList>
    </citation>
    <scope>NUCLEOTIDE SEQUENCE [LARGE SCALE GENOMIC DNA]</scope>
    <source>
        <strain evidence="1 2">PLY_AMNH</strain>
    </source>
</reference>
<evidence type="ECO:0000313" key="1">
    <source>
        <dbReference type="EMBL" id="KAK3251420.1"/>
    </source>
</evidence>
<dbReference type="AlphaFoldDB" id="A0AAE0CC56"/>
<sequence>MDWLRDVRLLEVVHLLWDVHLLGEVQPLGAGHLREDGHPLGAVHLPRDVQMWGALHLICGGPLLGACAPIALGWGDGLLVGGEHLWWSVHLLGMVHRRRKVHLGVMLW</sequence>
<proteinExistence type="predicted"/>
<accession>A0AAE0CC56</accession>
<dbReference type="EMBL" id="LGRX02026044">
    <property type="protein sequence ID" value="KAK3251420.1"/>
    <property type="molecule type" value="Genomic_DNA"/>
</dbReference>
<comment type="caution">
    <text evidence="1">The sequence shown here is derived from an EMBL/GenBank/DDBJ whole genome shotgun (WGS) entry which is preliminary data.</text>
</comment>
<name>A0AAE0CC56_9CHLO</name>
<organism evidence="1 2">
    <name type="scientific">Cymbomonas tetramitiformis</name>
    <dbReference type="NCBI Taxonomy" id="36881"/>
    <lineage>
        <taxon>Eukaryota</taxon>
        <taxon>Viridiplantae</taxon>
        <taxon>Chlorophyta</taxon>
        <taxon>Pyramimonadophyceae</taxon>
        <taxon>Pyramimonadales</taxon>
        <taxon>Pyramimonadaceae</taxon>
        <taxon>Cymbomonas</taxon>
    </lineage>
</organism>